<dbReference type="PANTHER" id="PTHR43615">
    <property type="entry name" value="PHOSPHOENOLPYRUVATE SYNTHASE-RELATED"/>
    <property type="match status" value="1"/>
</dbReference>
<dbReference type="AlphaFoldDB" id="A0A3Q0J437"/>
<dbReference type="GeneID" id="113468613"/>
<gene>
    <name evidence="3" type="primary">LOC113468613</name>
</gene>
<keyword evidence="2" id="KW-1185">Reference proteome</keyword>
<organism evidence="2 3">
    <name type="scientific">Diaphorina citri</name>
    <name type="common">Asian citrus psyllid</name>
    <dbReference type="NCBI Taxonomy" id="121845"/>
    <lineage>
        <taxon>Eukaryota</taxon>
        <taxon>Metazoa</taxon>
        <taxon>Ecdysozoa</taxon>
        <taxon>Arthropoda</taxon>
        <taxon>Hexapoda</taxon>
        <taxon>Insecta</taxon>
        <taxon>Pterygota</taxon>
        <taxon>Neoptera</taxon>
        <taxon>Paraneoptera</taxon>
        <taxon>Hemiptera</taxon>
        <taxon>Sternorrhyncha</taxon>
        <taxon>Psylloidea</taxon>
        <taxon>Psyllidae</taxon>
        <taxon>Diaphorininae</taxon>
        <taxon>Diaphorina</taxon>
    </lineage>
</organism>
<accession>A0A3Q0J437</accession>
<dbReference type="STRING" id="121845.A0A3Q0J437"/>
<dbReference type="Gene3D" id="3.50.30.10">
    <property type="entry name" value="Phosphohistidine domain"/>
    <property type="match status" value="1"/>
</dbReference>
<evidence type="ECO:0000313" key="3">
    <source>
        <dbReference type="RefSeq" id="XP_026681480.1"/>
    </source>
</evidence>
<sequence>MLGGLVTELGGILSHGAVVAREYGLPSIVGVDNVTLYFKTGDKVLLNSTKGTIEKIVEEEEGVDLEKINNS</sequence>
<dbReference type="InterPro" id="IPR008279">
    <property type="entry name" value="PEP-util_enz_mobile_dom"/>
</dbReference>
<feature type="domain" description="PEP-utilising enzyme mobile" evidence="1">
    <location>
        <begin position="2"/>
        <end position="51"/>
    </location>
</feature>
<evidence type="ECO:0000259" key="1">
    <source>
        <dbReference type="Pfam" id="PF00391"/>
    </source>
</evidence>
<proteinExistence type="predicted"/>
<reference evidence="3" key="1">
    <citation type="submission" date="2025-08" db="UniProtKB">
        <authorList>
            <consortium name="RefSeq"/>
        </authorList>
    </citation>
    <scope>IDENTIFICATION</scope>
</reference>
<dbReference type="Pfam" id="PF00391">
    <property type="entry name" value="PEP-utilizers"/>
    <property type="match status" value="1"/>
</dbReference>
<protein>
    <submittedName>
        <fullName evidence="3">Uncharacterized protein LOC113468613</fullName>
    </submittedName>
</protein>
<dbReference type="InterPro" id="IPR036637">
    <property type="entry name" value="Phosphohistidine_dom_sf"/>
</dbReference>
<dbReference type="RefSeq" id="XP_026681480.1">
    <property type="nucleotide sequence ID" value="XM_026825679.1"/>
</dbReference>
<evidence type="ECO:0000313" key="2">
    <source>
        <dbReference type="Proteomes" id="UP000079169"/>
    </source>
</evidence>
<dbReference type="SUPFAM" id="SSF52009">
    <property type="entry name" value="Phosphohistidine domain"/>
    <property type="match status" value="1"/>
</dbReference>
<dbReference type="Proteomes" id="UP000079169">
    <property type="component" value="Unplaced"/>
</dbReference>
<name>A0A3Q0J437_DIACI</name>
<dbReference type="KEGG" id="dci:113468613"/>
<dbReference type="GO" id="GO:0016772">
    <property type="term" value="F:transferase activity, transferring phosphorus-containing groups"/>
    <property type="evidence" value="ECO:0007669"/>
    <property type="project" value="InterPro"/>
</dbReference>
<dbReference type="PaxDb" id="121845-A0A3Q0J437"/>
<dbReference type="InterPro" id="IPR051549">
    <property type="entry name" value="PEP_Utilizing_Enz"/>
</dbReference>
<dbReference type="PANTHER" id="PTHR43615:SF1">
    <property type="entry name" value="PPDK_N DOMAIN-CONTAINING PROTEIN"/>
    <property type="match status" value="1"/>
</dbReference>